<protein>
    <submittedName>
        <fullName evidence="1">Uncharacterized protein</fullName>
    </submittedName>
</protein>
<organism evidence="1 2">
    <name type="scientific">Rhizobium loti</name>
    <name type="common">Mesorhizobium loti</name>
    <dbReference type="NCBI Taxonomy" id="381"/>
    <lineage>
        <taxon>Bacteria</taxon>
        <taxon>Pseudomonadati</taxon>
        <taxon>Pseudomonadota</taxon>
        <taxon>Alphaproteobacteria</taxon>
        <taxon>Hyphomicrobiales</taxon>
        <taxon>Phyllobacteriaceae</taxon>
        <taxon>Mesorhizobium</taxon>
    </lineage>
</organism>
<accession>A0AA91EYN9</accession>
<gene>
    <name evidence="1" type="ORF">A8145_27055</name>
</gene>
<dbReference type="AlphaFoldDB" id="A0AA91EYN9"/>
<evidence type="ECO:0000313" key="2">
    <source>
        <dbReference type="Proteomes" id="UP000093737"/>
    </source>
</evidence>
<dbReference type="Proteomes" id="UP000093737">
    <property type="component" value="Unassembled WGS sequence"/>
</dbReference>
<comment type="caution">
    <text evidence="1">The sequence shown here is derived from an EMBL/GenBank/DDBJ whole genome shotgun (WGS) entry which is preliminary data.</text>
</comment>
<sequence>MIGFPLGLVGVGLVLYQMRTDKLSASAGAVATLHENIRVRIDMLSRLDPTLGDSENPEWAGAFRDLLNDLEVACATYLDSQFSGRTGKLAEFLIHDMLKLFQDDESLREHLAGC</sequence>
<dbReference type="EMBL" id="LYTK01000025">
    <property type="protein sequence ID" value="OBQ57710.1"/>
    <property type="molecule type" value="Genomic_DNA"/>
</dbReference>
<evidence type="ECO:0000313" key="1">
    <source>
        <dbReference type="EMBL" id="OBQ57710.1"/>
    </source>
</evidence>
<reference evidence="1 2" key="1">
    <citation type="submission" date="2016-05" db="EMBL/GenBank/DDBJ databases">
        <authorList>
            <person name="Ramsay J.P."/>
        </authorList>
    </citation>
    <scope>NUCLEOTIDE SEQUENCE [LARGE SCALE GENOMIC DNA]</scope>
    <source>
        <strain evidence="1 2">NZP2042</strain>
    </source>
</reference>
<name>A0AA91EYN9_RHILI</name>
<proteinExistence type="predicted"/>